<dbReference type="GeneID" id="97671196"/>
<evidence type="ECO:0000313" key="1">
    <source>
        <dbReference type="EMBL" id="CTQ73974.1"/>
    </source>
</evidence>
<accession>A0A0M6ZED2</accession>
<dbReference type="Proteomes" id="UP000049983">
    <property type="component" value="Unassembled WGS sequence"/>
</dbReference>
<dbReference type="AlphaFoldDB" id="A0A0M6ZED2"/>
<gene>
    <name evidence="1" type="ORF">LA5096_03868</name>
</gene>
<dbReference type="OrthoDB" id="6105117at2"/>
<dbReference type="RefSeq" id="WP_144436084.1">
    <property type="nucleotide sequence ID" value="NZ_CXWA01000005.1"/>
</dbReference>
<protein>
    <submittedName>
        <fullName evidence="1">Uncharacterized protein</fullName>
    </submittedName>
</protein>
<dbReference type="EMBL" id="CXWC01000011">
    <property type="protein sequence ID" value="CTQ73974.1"/>
    <property type="molecule type" value="Genomic_DNA"/>
</dbReference>
<name>A0A0M6ZED2_9HYPH</name>
<evidence type="ECO:0000313" key="2">
    <source>
        <dbReference type="Proteomes" id="UP000049983"/>
    </source>
</evidence>
<organism evidence="1 2">
    <name type="scientific">Roseibium album</name>
    <dbReference type="NCBI Taxonomy" id="311410"/>
    <lineage>
        <taxon>Bacteria</taxon>
        <taxon>Pseudomonadati</taxon>
        <taxon>Pseudomonadota</taxon>
        <taxon>Alphaproteobacteria</taxon>
        <taxon>Hyphomicrobiales</taxon>
        <taxon>Stappiaceae</taxon>
        <taxon>Roseibium</taxon>
    </lineage>
</organism>
<reference evidence="2" key="1">
    <citation type="submission" date="2015-07" db="EMBL/GenBank/DDBJ databases">
        <authorList>
            <person name="Rodrigo-Torres Lidia"/>
            <person name="Arahal R.David."/>
        </authorList>
    </citation>
    <scope>NUCLEOTIDE SEQUENCE [LARGE SCALE GENOMIC DNA]</scope>
    <source>
        <strain evidence="2">CECT 5096</strain>
    </source>
</reference>
<keyword evidence="2" id="KW-1185">Reference proteome</keyword>
<sequence length="179" mass="18908">MNIEDLGDQLAVIGLALFTTLIAVSSVDAAQAESNTDTKQDVAVIDIPHPREGNLLMLRGLAGNGTATFRVNRTCHTMPVRFVAGDFSGQRIDVGRTGSIRIVITAPKVMRDLLAGRDLVSDRVRVTSNSADKATDLFLARGLSADTGFVINPGRNLMADILGAGTTLVDCATLTTTLP</sequence>
<proteinExistence type="predicted"/>